<feature type="domain" description="Glycosyl hydrolase family 13 catalytic" evidence="2">
    <location>
        <begin position="243"/>
        <end position="568"/>
    </location>
</feature>
<gene>
    <name evidence="3" type="ORF">AVDCRST_MAG59-4853</name>
</gene>
<dbReference type="AlphaFoldDB" id="A0A6J4VLL2"/>
<dbReference type="SMART" id="SM00642">
    <property type="entry name" value="Aamy"/>
    <property type="match status" value="1"/>
</dbReference>
<evidence type="ECO:0000313" key="3">
    <source>
        <dbReference type="EMBL" id="CAA9581703.1"/>
    </source>
</evidence>
<dbReference type="EMBL" id="CADCWF010000349">
    <property type="protein sequence ID" value="CAA9581703.1"/>
    <property type="molecule type" value="Genomic_DNA"/>
</dbReference>
<feature type="compositionally biased region" description="Low complexity" evidence="1">
    <location>
        <begin position="23"/>
        <end position="36"/>
    </location>
</feature>
<dbReference type="CDD" id="cd11313">
    <property type="entry name" value="AmyAc_arch_bac_AmyA"/>
    <property type="match status" value="1"/>
</dbReference>
<proteinExistence type="predicted"/>
<organism evidence="3">
    <name type="scientific">uncultured Thermomicrobiales bacterium</name>
    <dbReference type="NCBI Taxonomy" id="1645740"/>
    <lineage>
        <taxon>Bacteria</taxon>
        <taxon>Pseudomonadati</taxon>
        <taxon>Thermomicrobiota</taxon>
        <taxon>Thermomicrobia</taxon>
        <taxon>Thermomicrobiales</taxon>
        <taxon>environmental samples</taxon>
    </lineage>
</organism>
<dbReference type="SUPFAM" id="SSF51445">
    <property type="entry name" value="(Trans)glycosidases"/>
    <property type="match status" value="1"/>
</dbReference>
<feature type="region of interest" description="Disordered" evidence="1">
    <location>
        <begin position="23"/>
        <end position="46"/>
    </location>
</feature>
<dbReference type="Gene3D" id="3.20.20.80">
    <property type="entry name" value="Glycosidases"/>
    <property type="match status" value="1"/>
</dbReference>
<sequence>MAQIGPESVALASGPVSLAAADRANARRGAPTAATPPTAPPAITLDKRGGDAWAWEKRLTGVCSGFPPEAAIGIRVGPTVVAAERDGDAFAATVQLEPGSNEVVSVATLPDGTEVVSAPVVYDVKLRPRPTARLVARVEADRVVFDATGSTPSDYDAAPIRSWRVEPRAGNPARLDLDEVAPGIVAATVPTVDGEFFALLTVEDGEGRRDRATAFFVVEAGVARAPDPVHARAAWIAPAVVYGVVPRTFDPPGFAGVAARLDDLRDLGVGALWFSPITRTPSGRFGYEVTDYFDTNPAYGTLEEFKTLVDAAHERGLRVLMDVVPNHTSVEHPCARDGAARGEASASWDFYDRDAGGIPTHYFDWTHLPNLNFDHPEVRRFVLEALTFWVREVGVDGFRIDAVWGIQRRRPEWLTDFLVEMNRIKPDALLIAEAGARDPFWTEQGFDAAYDWTAELGHWAWEHVFGGQAPIGEAMVAALTDNGKGYHPDALVMRFLNNNDTGDRFVTTHGLGSYKAALAMLLTLPGLPCLFTGDEVGAEFRPYDDTGSIAWSDRNNLRPYVKELIALRRGTPALHGRQWLPLAVKPAVPCFGYLRFPDDPAADPVVVLLNFSAANLEASVTLPAAAELAAGGTLRDLMTEEAMTLAGGDAFSTTLPGWGFRVLAHDQA</sequence>
<dbReference type="GO" id="GO:0005975">
    <property type="term" value="P:carbohydrate metabolic process"/>
    <property type="evidence" value="ECO:0007669"/>
    <property type="project" value="InterPro"/>
</dbReference>
<dbReference type="InterPro" id="IPR017853">
    <property type="entry name" value="GH"/>
</dbReference>
<evidence type="ECO:0000259" key="2">
    <source>
        <dbReference type="SMART" id="SM00642"/>
    </source>
</evidence>
<dbReference type="InterPro" id="IPR006047">
    <property type="entry name" value="GH13_cat_dom"/>
</dbReference>
<dbReference type="Pfam" id="PF00128">
    <property type="entry name" value="Alpha-amylase"/>
    <property type="match status" value="1"/>
</dbReference>
<dbReference type="SUPFAM" id="SSF51011">
    <property type="entry name" value="Glycosyl hydrolase domain"/>
    <property type="match status" value="1"/>
</dbReference>
<evidence type="ECO:0000256" key="1">
    <source>
        <dbReference type="SAM" id="MobiDB-lite"/>
    </source>
</evidence>
<accession>A0A6J4VLL2</accession>
<dbReference type="PANTHER" id="PTHR10357">
    <property type="entry name" value="ALPHA-AMYLASE FAMILY MEMBER"/>
    <property type="match status" value="1"/>
</dbReference>
<reference evidence="3" key="1">
    <citation type="submission" date="2020-02" db="EMBL/GenBank/DDBJ databases">
        <authorList>
            <person name="Meier V. D."/>
        </authorList>
    </citation>
    <scope>NUCLEOTIDE SEQUENCE</scope>
    <source>
        <strain evidence="3">AVDCRST_MAG59</strain>
    </source>
</reference>
<name>A0A6J4VLL2_9BACT</name>
<protein>
    <recommendedName>
        <fullName evidence="2">Glycosyl hydrolase family 13 catalytic domain-containing protein</fullName>
    </recommendedName>
</protein>